<dbReference type="Proteomes" id="UP000199451">
    <property type="component" value="Unassembled WGS sequence"/>
</dbReference>
<organism evidence="2 3">
    <name type="scientific">Halogranum gelatinilyticum</name>
    <dbReference type="NCBI Taxonomy" id="660521"/>
    <lineage>
        <taxon>Archaea</taxon>
        <taxon>Methanobacteriati</taxon>
        <taxon>Methanobacteriota</taxon>
        <taxon>Stenosarchaea group</taxon>
        <taxon>Halobacteria</taxon>
        <taxon>Halobacteriales</taxon>
        <taxon>Haloferacaceae</taxon>
    </lineage>
</organism>
<name>A0A1G9WA92_9EURY</name>
<keyword evidence="3" id="KW-1185">Reference proteome</keyword>
<dbReference type="AlphaFoldDB" id="A0A1G9WA92"/>
<dbReference type="RefSeq" id="WP_089698113.1">
    <property type="nucleotide sequence ID" value="NZ_FNHL01000003.1"/>
</dbReference>
<evidence type="ECO:0000256" key="1">
    <source>
        <dbReference type="SAM" id="MobiDB-lite"/>
    </source>
</evidence>
<dbReference type="PROSITE" id="PS51257">
    <property type="entry name" value="PROKAR_LIPOPROTEIN"/>
    <property type="match status" value="1"/>
</dbReference>
<dbReference type="Pfam" id="PF24381">
    <property type="entry name" value="DUF7537"/>
    <property type="match status" value="1"/>
</dbReference>
<reference evidence="3" key="1">
    <citation type="submission" date="2016-10" db="EMBL/GenBank/DDBJ databases">
        <authorList>
            <person name="Varghese N."/>
            <person name="Submissions S."/>
        </authorList>
    </citation>
    <scope>NUCLEOTIDE SEQUENCE [LARGE SCALE GENOMIC DNA]</scope>
    <source>
        <strain evidence="3">CGMCC 1.10119</strain>
    </source>
</reference>
<protein>
    <submittedName>
        <fullName evidence="2">Uncharacterized protein</fullName>
    </submittedName>
</protein>
<gene>
    <name evidence="2" type="ORF">SAMN04487949_2661</name>
</gene>
<evidence type="ECO:0000313" key="3">
    <source>
        <dbReference type="Proteomes" id="UP000199451"/>
    </source>
</evidence>
<dbReference type="STRING" id="660521.SAMN04487949_2661"/>
<feature type="region of interest" description="Disordered" evidence="1">
    <location>
        <begin position="25"/>
        <end position="48"/>
    </location>
</feature>
<dbReference type="EMBL" id="FNHL01000003">
    <property type="protein sequence ID" value="SDM80915.1"/>
    <property type="molecule type" value="Genomic_DNA"/>
</dbReference>
<dbReference type="OrthoDB" id="237998at2157"/>
<dbReference type="InterPro" id="IPR055959">
    <property type="entry name" value="DUF7537"/>
</dbReference>
<proteinExistence type="predicted"/>
<accession>A0A1G9WA92</accession>
<evidence type="ECO:0000313" key="2">
    <source>
        <dbReference type="EMBL" id="SDM80915.1"/>
    </source>
</evidence>
<sequence length="264" mass="27886">MELRRVALPVLLASLLVLAGCSGASQLSSPDEPTEEELPPGVSQDGVDNASTLVDAHSAALNESGYAYRVGLAGSVNVNDSETSTAYETNLTQTSRAEPGGRPAFVTADVRSAQAGGNQSQTVAYWWNDTTTLARFSAGEQTQYAAFDQRPGEGQLYAPDDQYLRQIVGASNFSVSGVDRSGEETLITLTATEANASLQGVTEYNATVVVDSEGRIHSARQYAVVESGQGTQTVDLHYELTATSVETVAQPEWADEALGNRTTA</sequence>